<keyword evidence="2" id="KW-1185">Reference proteome</keyword>
<evidence type="ECO:0000313" key="1">
    <source>
        <dbReference type="EMBL" id="KAI3699835.1"/>
    </source>
</evidence>
<proteinExistence type="predicted"/>
<dbReference type="EMBL" id="CM042016">
    <property type="protein sequence ID" value="KAI3699835.1"/>
    <property type="molecule type" value="Genomic_DNA"/>
</dbReference>
<gene>
    <name evidence="1" type="ORF">L2E82_44414</name>
</gene>
<organism evidence="1 2">
    <name type="scientific">Cichorium intybus</name>
    <name type="common">Chicory</name>
    <dbReference type="NCBI Taxonomy" id="13427"/>
    <lineage>
        <taxon>Eukaryota</taxon>
        <taxon>Viridiplantae</taxon>
        <taxon>Streptophyta</taxon>
        <taxon>Embryophyta</taxon>
        <taxon>Tracheophyta</taxon>
        <taxon>Spermatophyta</taxon>
        <taxon>Magnoliopsida</taxon>
        <taxon>eudicotyledons</taxon>
        <taxon>Gunneridae</taxon>
        <taxon>Pentapetalae</taxon>
        <taxon>asterids</taxon>
        <taxon>campanulids</taxon>
        <taxon>Asterales</taxon>
        <taxon>Asteraceae</taxon>
        <taxon>Cichorioideae</taxon>
        <taxon>Cichorieae</taxon>
        <taxon>Cichoriinae</taxon>
        <taxon>Cichorium</taxon>
    </lineage>
</organism>
<name>A0ACB8ZUP3_CICIN</name>
<reference evidence="2" key="1">
    <citation type="journal article" date="2022" name="Mol. Ecol. Resour.">
        <title>The genomes of chicory, endive, great burdock and yacon provide insights into Asteraceae palaeo-polyploidization history and plant inulin production.</title>
        <authorList>
            <person name="Fan W."/>
            <person name="Wang S."/>
            <person name="Wang H."/>
            <person name="Wang A."/>
            <person name="Jiang F."/>
            <person name="Liu H."/>
            <person name="Zhao H."/>
            <person name="Xu D."/>
            <person name="Zhang Y."/>
        </authorList>
    </citation>
    <scope>NUCLEOTIDE SEQUENCE [LARGE SCALE GENOMIC DNA]</scope>
    <source>
        <strain evidence="2">cv. Punajuju</strain>
    </source>
</reference>
<evidence type="ECO:0000313" key="2">
    <source>
        <dbReference type="Proteomes" id="UP001055811"/>
    </source>
</evidence>
<dbReference type="Proteomes" id="UP001055811">
    <property type="component" value="Linkage Group LG08"/>
</dbReference>
<protein>
    <submittedName>
        <fullName evidence="1">Uncharacterized protein</fullName>
    </submittedName>
</protein>
<sequence>MASHCLLSSSATTLLILPHFEISSSMESVGVQNHTGLVLMSHVADVLMDPDGDRELQVHVSRPYCYRIRSINFPTALMKLIGNCFVFLPQLKNN</sequence>
<accession>A0ACB8ZUP3</accession>
<comment type="caution">
    <text evidence="1">The sequence shown here is derived from an EMBL/GenBank/DDBJ whole genome shotgun (WGS) entry which is preliminary data.</text>
</comment>
<reference evidence="1 2" key="2">
    <citation type="journal article" date="2022" name="Mol. Ecol. Resour.">
        <title>The genomes of chicory, endive, great burdock and yacon provide insights into Asteraceae paleo-polyploidization history and plant inulin production.</title>
        <authorList>
            <person name="Fan W."/>
            <person name="Wang S."/>
            <person name="Wang H."/>
            <person name="Wang A."/>
            <person name="Jiang F."/>
            <person name="Liu H."/>
            <person name="Zhao H."/>
            <person name="Xu D."/>
            <person name="Zhang Y."/>
        </authorList>
    </citation>
    <scope>NUCLEOTIDE SEQUENCE [LARGE SCALE GENOMIC DNA]</scope>
    <source>
        <strain evidence="2">cv. Punajuju</strain>
        <tissue evidence="1">Leaves</tissue>
    </source>
</reference>